<sequence length="337" mass="35574">MHVCLFFSFIALSINISVAAATEMTSPESTTDDTLALAAKAIARIAGGTAAGQTDFASIAFLEAIIPGVGGSSCTGSLIAPNVVLTAAHCTVYSTDTSYNASNYNVYFTHKTPDSSMADMGYSVAQVIPYPIFTMATLNHDIALLILEKEVPESVAKATKIYTGPINTGTPLRAAGFGMTNPTDIDSIPAELMQVDLKVGSEEYCKKNSATYHESLLICTDGTPGVDTCMGDSGGPLSTPVDNGNATYVLLGITSYSPINDGNPNGYCAQKNGTGFYTRASAYLPWIVHTAGLTMEALSITNITTVDDNNNSELGNLDSEICIQRPDEHESGIYEFF</sequence>
<evidence type="ECO:0000313" key="2">
    <source>
        <dbReference type="Proteomes" id="UP001150581"/>
    </source>
</evidence>
<reference evidence="1" key="1">
    <citation type="submission" date="2022-07" db="EMBL/GenBank/DDBJ databases">
        <title>Phylogenomic reconstructions and comparative analyses of Kickxellomycotina fungi.</title>
        <authorList>
            <person name="Reynolds N.K."/>
            <person name="Stajich J.E."/>
            <person name="Barry K."/>
            <person name="Grigoriev I.V."/>
            <person name="Crous P."/>
            <person name="Smith M.E."/>
        </authorList>
    </citation>
    <scope>NUCLEOTIDE SEQUENCE</scope>
    <source>
        <strain evidence="1">Benny 63K</strain>
    </source>
</reference>
<organism evidence="1 2">
    <name type="scientific">Kickxella alabastrina</name>
    <dbReference type="NCBI Taxonomy" id="61397"/>
    <lineage>
        <taxon>Eukaryota</taxon>
        <taxon>Fungi</taxon>
        <taxon>Fungi incertae sedis</taxon>
        <taxon>Zoopagomycota</taxon>
        <taxon>Kickxellomycotina</taxon>
        <taxon>Kickxellomycetes</taxon>
        <taxon>Kickxellales</taxon>
        <taxon>Kickxellaceae</taxon>
        <taxon>Kickxella</taxon>
    </lineage>
</organism>
<dbReference type="Proteomes" id="UP001150581">
    <property type="component" value="Unassembled WGS sequence"/>
</dbReference>
<accession>A0ACC1IWT4</accession>
<name>A0ACC1IWT4_9FUNG</name>
<protein>
    <submittedName>
        <fullName evidence="1">Uncharacterized protein</fullName>
    </submittedName>
</protein>
<comment type="caution">
    <text evidence="1">The sequence shown here is derived from an EMBL/GenBank/DDBJ whole genome shotgun (WGS) entry which is preliminary data.</text>
</comment>
<evidence type="ECO:0000313" key="1">
    <source>
        <dbReference type="EMBL" id="KAJ1902276.1"/>
    </source>
</evidence>
<gene>
    <name evidence="1" type="ORF">LPJ66_000163</name>
</gene>
<dbReference type="EMBL" id="JANBPG010000003">
    <property type="protein sequence ID" value="KAJ1902276.1"/>
    <property type="molecule type" value="Genomic_DNA"/>
</dbReference>
<keyword evidence="2" id="KW-1185">Reference proteome</keyword>
<proteinExistence type="predicted"/>